<dbReference type="Pfam" id="PF12294">
    <property type="entry name" value="DUF3626"/>
    <property type="match status" value="1"/>
</dbReference>
<accession>A0ABU2TTF1</accession>
<dbReference type="RefSeq" id="WP_311695311.1">
    <property type="nucleotide sequence ID" value="NZ_JAVREY010000013.1"/>
</dbReference>
<dbReference type="EMBL" id="JAVREY010000013">
    <property type="protein sequence ID" value="MDT0464234.1"/>
    <property type="molecule type" value="Genomic_DNA"/>
</dbReference>
<sequence>MNFRSDPDTASAAERALRHVAARSAGPVVSRGLRLTLNFHPDRLAGDRPILEALAADGAYRSQFVTGTSNGGLTAHPGGDRWRWESRIFGGAYDTVPAHQRPVYGALNFRHQVVGAAPRFGSSHFRLTADALERATFCYPDSAAEPSRFGVATGMDLIERAEADDRDALDDYIEAHVHGPVVPALHAEALVLDASYRGTPVEAAARRLPCPLEWQPGYRLSVAELRRHPDFRGPQYVELGAHIAVGGHLDPRIIGDAVRTGRYDPQDLKKVWHCLARFGAPDGAGTASVAPAVPGEPGVMRTGGASEALAPQRPAATGGHAPGTRTPSA</sequence>
<dbReference type="InterPro" id="IPR022074">
    <property type="entry name" value="DUF3626"/>
</dbReference>
<keyword evidence="3" id="KW-1185">Reference proteome</keyword>
<gene>
    <name evidence="2" type="ORF">RM764_14570</name>
</gene>
<comment type="caution">
    <text evidence="2">The sequence shown here is derived from an EMBL/GenBank/DDBJ whole genome shotgun (WGS) entry which is preliminary data.</text>
</comment>
<feature type="region of interest" description="Disordered" evidence="1">
    <location>
        <begin position="295"/>
        <end position="329"/>
    </location>
</feature>
<name>A0ABU2TTF1_9ACTN</name>
<proteinExistence type="predicted"/>
<protein>
    <submittedName>
        <fullName evidence="2">DUF3626 domain-containing protein</fullName>
    </submittedName>
</protein>
<evidence type="ECO:0000256" key="1">
    <source>
        <dbReference type="SAM" id="MobiDB-lite"/>
    </source>
</evidence>
<evidence type="ECO:0000313" key="3">
    <source>
        <dbReference type="Proteomes" id="UP001183809"/>
    </source>
</evidence>
<dbReference type="Proteomes" id="UP001183809">
    <property type="component" value="Unassembled WGS sequence"/>
</dbReference>
<evidence type="ECO:0000313" key="2">
    <source>
        <dbReference type="EMBL" id="MDT0464234.1"/>
    </source>
</evidence>
<organism evidence="2 3">
    <name type="scientific">Streptomyces gibsoniae</name>
    <dbReference type="NCBI Taxonomy" id="3075529"/>
    <lineage>
        <taxon>Bacteria</taxon>
        <taxon>Bacillati</taxon>
        <taxon>Actinomycetota</taxon>
        <taxon>Actinomycetes</taxon>
        <taxon>Kitasatosporales</taxon>
        <taxon>Streptomycetaceae</taxon>
        <taxon>Streptomyces</taxon>
    </lineage>
</organism>
<reference evidence="3" key="1">
    <citation type="submission" date="2023-07" db="EMBL/GenBank/DDBJ databases">
        <title>30 novel species of actinomycetes from the DSMZ collection.</title>
        <authorList>
            <person name="Nouioui I."/>
        </authorList>
    </citation>
    <scope>NUCLEOTIDE SEQUENCE [LARGE SCALE GENOMIC DNA]</scope>
    <source>
        <strain evidence="3">DSM 41699</strain>
    </source>
</reference>